<dbReference type="PANTHER" id="PTHR33376">
    <property type="match status" value="1"/>
</dbReference>
<dbReference type="Gene3D" id="3.40.190.170">
    <property type="entry name" value="Bacterial extracellular solute-binding protein, family 7"/>
    <property type="match status" value="1"/>
</dbReference>
<dbReference type="PANTHER" id="PTHR33376:SF4">
    <property type="entry name" value="SIALIC ACID-BINDING PERIPLASMIC PROTEIN SIAP"/>
    <property type="match status" value="1"/>
</dbReference>
<organism evidence="2 3">
    <name type="scientific">Variovorax boronicumulans</name>
    <dbReference type="NCBI Taxonomy" id="436515"/>
    <lineage>
        <taxon>Bacteria</taxon>
        <taxon>Pseudomonadati</taxon>
        <taxon>Pseudomonadota</taxon>
        <taxon>Betaproteobacteria</taxon>
        <taxon>Burkholderiales</taxon>
        <taxon>Comamonadaceae</taxon>
        <taxon>Variovorax</taxon>
    </lineage>
</organism>
<dbReference type="InterPro" id="IPR018389">
    <property type="entry name" value="DctP_fam"/>
</dbReference>
<gene>
    <name evidence="2" type="ORF">J2W25_001870</name>
</gene>
<keyword evidence="1" id="KW-0732">Signal</keyword>
<dbReference type="AlphaFoldDB" id="A0AAW8DTS2"/>
<dbReference type="EMBL" id="JAUSRR010000003">
    <property type="protein sequence ID" value="MDP9922849.1"/>
    <property type="molecule type" value="Genomic_DNA"/>
</dbReference>
<dbReference type="InterPro" id="IPR038404">
    <property type="entry name" value="TRAP_DctP_sf"/>
</dbReference>
<dbReference type="Proteomes" id="UP001244295">
    <property type="component" value="Unassembled WGS sequence"/>
</dbReference>
<accession>A0AAW8DTS2</accession>
<dbReference type="GO" id="GO:0055085">
    <property type="term" value="P:transmembrane transport"/>
    <property type="evidence" value="ECO:0007669"/>
    <property type="project" value="InterPro"/>
</dbReference>
<name>A0AAW8DTS2_9BURK</name>
<evidence type="ECO:0000256" key="1">
    <source>
        <dbReference type="ARBA" id="ARBA00022729"/>
    </source>
</evidence>
<evidence type="ECO:0000313" key="2">
    <source>
        <dbReference type="EMBL" id="MDP9922849.1"/>
    </source>
</evidence>
<dbReference type="NCBIfam" id="NF037995">
    <property type="entry name" value="TRAP_S1"/>
    <property type="match status" value="1"/>
</dbReference>
<reference evidence="2" key="1">
    <citation type="submission" date="2023-07" db="EMBL/GenBank/DDBJ databases">
        <title>Sorghum-associated microbial communities from plants grown in Nebraska, USA.</title>
        <authorList>
            <person name="Schachtman D."/>
        </authorList>
    </citation>
    <scope>NUCLEOTIDE SEQUENCE</scope>
    <source>
        <strain evidence="2">DS2795</strain>
    </source>
</reference>
<comment type="caution">
    <text evidence="2">The sequence shown here is derived from an EMBL/GenBank/DDBJ whole genome shotgun (WGS) entry which is preliminary data.</text>
</comment>
<sequence length="88" mass="9735">MSGRRRCREPGCATDPPDKALHVLGDWDRGFRNLTNSERPIVKADDIAGLKIRVIQSPIYIDMFSALGANATPLPFPELYPALARSVQ</sequence>
<proteinExistence type="predicted"/>
<dbReference type="Pfam" id="PF03480">
    <property type="entry name" value="DctP"/>
    <property type="match status" value="1"/>
</dbReference>
<evidence type="ECO:0000313" key="3">
    <source>
        <dbReference type="Proteomes" id="UP001244295"/>
    </source>
</evidence>
<protein>
    <submittedName>
        <fullName evidence="2">TRAP-type C4-dicarboxylate transport system substrate-binding protein</fullName>
    </submittedName>
</protein>